<evidence type="ECO:0000313" key="3">
    <source>
        <dbReference type="Proteomes" id="UP001492380"/>
    </source>
</evidence>
<sequence length="288" mass="31811">MEGHGGSRDHESNKPSTSCQHAERDASSDPLVEAECEPAMPETESSVGRPLKRKERSNSISSNAEAQESAVQEPTKRPRNIDGAKAKDLLVDDILKTIHSEHRESGGTNSASEIKTFVKLLLNYQERLRKIDQFLGPTENRSPVISAYQDHRIAAMDIENASRNLPRTNLAEILEFQMMIIEYEFTYARYERVVALDSIRRIQMHLGSTTANNLSEEDIEALGSIDIYDIGLGEGYPTGGDEVPQLSSMEAADSGEMGEVTTSPPNLSTESDDVESRKTEDTDEGLPL</sequence>
<gene>
    <name evidence="2" type="ORF">HDK90DRAFT_465331</name>
</gene>
<reference evidence="2 3" key="1">
    <citation type="submission" date="2024-04" db="EMBL/GenBank/DDBJ databases">
        <title>Phyllosticta paracitricarpa is synonymous to the EU quarantine fungus P. citricarpa based on phylogenomic analyses.</title>
        <authorList>
            <consortium name="Lawrence Berkeley National Laboratory"/>
            <person name="Van Ingen-Buijs V.A."/>
            <person name="Van Westerhoven A.C."/>
            <person name="Haridas S."/>
            <person name="Skiadas P."/>
            <person name="Martin F."/>
            <person name="Groenewald J.Z."/>
            <person name="Crous P.W."/>
            <person name="Seidl M.F."/>
        </authorList>
    </citation>
    <scope>NUCLEOTIDE SEQUENCE [LARGE SCALE GENOMIC DNA]</scope>
    <source>
        <strain evidence="2 3">CBS 123374</strain>
    </source>
</reference>
<dbReference type="Proteomes" id="UP001492380">
    <property type="component" value="Unassembled WGS sequence"/>
</dbReference>
<comment type="caution">
    <text evidence="2">The sequence shown here is derived from an EMBL/GenBank/DDBJ whole genome shotgun (WGS) entry which is preliminary data.</text>
</comment>
<feature type="region of interest" description="Disordered" evidence="1">
    <location>
        <begin position="236"/>
        <end position="288"/>
    </location>
</feature>
<feature type="compositionally biased region" description="Basic and acidic residues" evidence="1">
    <location>
        <begin position="1"/>
        <end position="13"/>
    </location>
</feature>
<evidence type="ECO:0000256" key="1">
    <source>
        <dbReference type="SAM" id="MobiDB-lite"/>
    </source>
</evidence>
<accession>A0ABR1YV25</accession>
<feature type="region of interest" description="Disordered" evidence="1">
    <location>
        <begin position="1"/>
        <end position="84"/>
    </location>
</feature>
<organism evidence="2 3">
    <name type="scientific">Phyllosticta capitalensis</name>
    <dbReference type="NCBI Taxonomy" id="121624"/>
    <lineage>
        <taxon>Eukaryota</taxon>
        <taxon>Fungi</taxon>
        <taxon>Dikarya</taxon>
        <taxon>Ascomycota</taxon>
        <taxon>Pezizomycotina</taxon>
        <taxon>Dothideomycetes</taxon>
        <taxon>Dothideomycetes incertae sedis</taxon>
        <taxon>Botryosphaeriales</taxon>
        <taxon>Phyllostictaceae</taxon>
        <taxon>Phyllosticta</taxon>
    </lineage>
</organism>
<evidence type="ECO:0000313" key="2">
    <source>
        <dbReference type="EMBL" id="KAK8238542.1"/>
    </source>
</evidence>
<feature type="compositionally biased region" description="Polar residues" evidence="1">
    <location>
        <begin position="260"/>
        <end position="269"/>
    </location>
</feature>
<feature type="compositionally biased region" description="Polar residues" evidence="1">
    <location>
        <begin position="58"/>
        <end position="72"/>
    </location>
</feature>
<keyword evidence="3" id="KW-1185">Reference proteome</keyword>
<protein>
    <submittedName>
        <fullName evidence="2">Uncharacterized protein</fullName>
    </submittedName>
</protein>
<proteinExistence type="predicted"/>
<dbReference type="EMBL" id="JBBWRZ010000004">
    <property type="protein sequence ID" value="KAK8238542.1"/>
    <property type="molecule type" value="Genomic_DNA"/>
</dbReference>
<name>A0ABR1YV25_9PEZI</name>
<feature type="compositionally biased region" description="Basic and acidic residues" evidence="1">
    <location>
        <begin position="74"/>
        <end position="84"/>
    </location>
</feature>